<dbReference type="SUPFAM" id="SSF51556">
    <property type="entry name" value="Metallo-dependent hydrolases"/>
    <property type="match status" value="1"/>
</dbReference>
<dbReference type="Gene3D" id="3.20.20.140">
    <property type="entry name" value="Metal-dependent hydrolases"/>
    <property type="match status" value="1"/>
</dbReference>
<dbReference type="InterPro" id="IPR032466">
    <property type="entry name" value="Metal_Hydrolase"/>
</dbReference>
<evidence type="ECO:0000313" key="4">
    <source>
        <dbReference type="Proteomes" id="UP000025241"/>
    </source>
</evidence>
<dbReference type="HOGENOM" id="CLU_009942_6_1_6"/>
<feature type="signal peptide" evidence="1">
    <location>
        <begin position="1"/>
        <end position="22"/>
    </location>
</feature>
<keyword evidence="4" id="KW-1185">Reference proteome</keyword>
<dbReference type="InterPro" id="IPR011059">
    <property type="entry name" value="Metal-dep_hydrolase_composite"/>
</dbReference>
<keyword evidence="3" id="KW-0378">Hydrolase</keyword>
<dbReference type="RefSeq" id="WP_043251063.1">
    <property type="nucleotide sequence ID" value="NZ_HG322950.1"/>
</dbReference>
<dbReference type="InterPro" id="IPR013108">
    <property type="entry name" value="Amidohydro_3"/>
</dbReference>
<dbReference type="EMBL" id="HG322950">
    <property type="protein sequence ID" value="CDF83249.1"/>
    <property type="molecule type" value="Genomic_DNA"/>
</dbReference>
<keyword evidence="1" id="KW-0732">Signal</keyword>
<name>A0A024HF39_PSEKB</name>
<dbReference type="Gene3D" id="3.10.310.70">
    <property type="match status" value="1"/>
</dbReference>
<sequence>MRRLIKGALAVAIALGTLEANAQNADLILYNAKVFTGEPGQPLQQAVAIVGDKVLKVGGNDEIRALADGHSKQVDLGGKLLMPGFIDSHSHSIFGGLELISASMGDEQVSLAELEKRLRDARDKGTAKVGDILVMNGMNSSYWSQAADLAKRFNAGEWAQVPIVMVGSDHHTAWANAAMLRRAKLDAKLVRSLPAAEQHNIGHDKHFNPTGFVVDSGFDRVATAMPAPDQQILDRAGEAAVKYNNSLGITAWMDPAANGMPGEAIFDIKPTEHTFGVLPTYRDLANNGQLSAHVAALLVVNPKSRPADLEVIDKVRQQFQGIPNLTLPGIKVFADGVLEYPAQSAALLENYKNLHKPGELLLDPKHFGELVSAADQRGWLVHIHAIGDRAVRESLNGFAQARHDRDSGIAHSITHLQLVNPADFPRFKQLGVIASMQLDWATAEDYTLDMVKPYIGDDEYRYMYPAKSLLDAGATIAGASDWPVSTPDPLRAMYQAVTRKGPKGVLNPEERIDRQTMFYAYTLNAAKTIGLEKQIGSLTAGKQADLVVIDRDLFSVPDEELAEARVLRTLFGGREVYRADGQSAL</sequence>
<dbReference type="OrthoDB" id="9031471at2"/>
<evidence type="ECO:0000313" key="3">
    <source>
        <dbReference type="EMBL" id="CDF83249.1"/>
    </source>
</evidence>
<dbReference type="PANTHER" id="PTHR22642:SF2">
    <property type="entry name" value="PROTEIN LONG AFTER FAR-RED 3"/>
    <property type="match status" value="1"/>
</dbReference>
<gene>
    <name evidence="3" type="ORF">PKB_1899</name>
</gene>
<dbReference type="GO" id="GO:0016810">
    <property type="term" value="F:hydrolase activity, acting on carbon-nitrogen (but not peptide) bonds"/>
    <property type="evidence" value="ECO:0007669"/>
    <property type="project" value="InterPro"/>
</dbReference>
<dbReference type="Proteomes" id="UP000025241">
    <property type="component" value="Chromosome I"/>
</dbReference>
<dbReference type="eggNOG" id="COG1574">
    <property type="taxonomic scope" value="Bacteria"/>
</dbReference>
<dbReference type="SUPFAM" id="SSF51338">
    <property type="entry name" value="Composite domain of metallo-dependent hydrolases"/>
    <property type="match status" value="1"/>
</dbReference>
<dbReference type="CDD" id="cd01300">
    <property type="entry name" value="YtcJ_like"/>
    <property type="match status" value="1"/>
</dbReference>
<dbReference type="PANTHER" id="PTHR22642">
    <property type="entry name" value="IMIDAZOLONEPROPIONASE"/>
    <property type="match status" value="1"/>
</dbReference>
<dbReference type="Gene3D" id="2.30.40.10">
    <property type="entry name" value="Urease, subunit C, domain 1"/>
    <property type="match status" value="1"/>
</dbReference>
<dbReference type="AlphaFoldDB" id="A0A024HF39"/>
<feature type="chain" id="PRO_5001530111" evidence="1">
    <location>
        <begin position="23"/>
        <end position="585"/>
    </location>
</feature>
<dbReference type="KEGG" id="pkc:PKB_1899"/>
<proteinExistence type="predicted"/>
<protein>
    <submittedName>
        <fullName evidence="3">Amidohydrolase</fullName>
    </submittedName>
</protein>
<organism evidence="3 4">
    <name type="scientific">Pseudomonas knackmussii (strain DSM 6978 / CCUG 54928 / LMG 23759 / B13)</name>
    <dbReference type="NCBI Taxonomy" id="1301098"/>
    <lineage>
        <taxon>Bacteria</taxon>
        <taxon>Pseudomonadati</taxon>
        <taxon>Pseudomonadota</taxon>
        <taxon>Gammaproteobacteria</taxon>
        <taxon>Pseudomonadales</taxon>
        <taxon>Pseudomonadaceae</taxon>
        <taxon>Pseudomonas</taxon>
    </lineage>
</organism>
<dbReference type="STRING" id="1301098.PKB_1899"/>
<dbReference type="Pfam" id="PF07969">
    <property type="entry name" value="Amidohydro_3"/>
    <property type="match status" value="1"/>
</dbReference>
<dbReference type="PATRIC" id="fig|1301098.3.peg.1886"/>
<reference evidence="3 4" key="1">
    <citation type="submission" date="2013-03" db="EMBL/GenBank/DDBJ databases">
        <authorList>
            <person name="Linke B."/>
        </authorList>
    </citation>
    <scope>NUCLEOTIDE SEQUENCE [LARGE SCALE GENOMIC DNA]</scope>
    <source>
        <strain evidence="3 4">B13</strain>
    </source>
</reference>
<accession>A0A024HF39</accession>
<dbReference type="InterPro" id="IPR033932">
    <property type="entry name" value="YtcJ-like"/>
</dbReference>
<feature type="domain" description="Amidohydrolase 3" evidence="2">
    <location>
        <begin position="74"/>
        <end position="577"/>
    </location>
</feature>
<evidence type="ECO:0000259" key="2">
    <source>
        <dbReference type="Pfam" id="PF07969"/>
    </source>
</evidence>
<evidence type="ECO:0000256" key="1">
    <source>
        <dbReference type="SAM" id="SignalP"/>
    </source>
</evidence>
<reference evidence="3 4" key="2">
    <citation type="submission" date="2014-05" db="EMBL/GenBank/DDBJ databases">
        <title>Genome sequence of the 3-chlorobenzoate degrading bacterium Pseudomonas knackmussii B13 shows multiple evidence for horizontal gene transfer.</title>
        <authorList>
            <person name="Miyazaki R."/>
            <person name="Bertelli C."/>
            <person name="Falquet L."/>
            <person name="Robinson-Rechavi M."/>
            <person name="Gharib W."/>
            <person name="Roy S."/>
            <person name="Van der Meer J.R."/>
        </authorList>
    </citation>
    <scope>NUCLEOTIDE SEQUENCE [LARGE SCALE GENOMIC DNA]</scope>
    <source>
        <strain evidence="3 4">B13</strain>
    </source>
</reference>